<dbReference type="EMBL" id="BK015163">
    <property type="protein sequence ID" value="DAD93593.1"/>
    <property type="molecule type" value="Genomic_DNA"/>
</dbReference>
<reference evidence="1" key="1">
    <citation type="journal article" date="2021" name="Proc. Natl. Acad. Sci. U.S.A.">
        <title>A Catalog of Tens of Thousands of Viruses from Human Metagenomes Reveals Hidden Associations with Chronic Diseases.</title>
        <authorList>
            <person name="Tisza M.J."/>
            <person name="Buck C.B."/>
        </authorList>
    </citation>
    <scope>NUCLEOTIDE SEQUENCE</scope>
    <source>
        <strain evidence="1">CtKzN3</strain>
    </source>
</reference>
<evidence type="ECO:0000313" key="1">
    <source>
        <dbReference type="EMBL" id="DAD93593.1"/>
    </source>
</evidence>
<accession>A0A8S5NG07</accession>
<name>A0A8S5NG07_9CAUD</name>
<sequence>MANKSVYLKPFSLTVNGSVVADNSKYLVGMYTSQPSASISTFDFENGEFGYITCSETVSNTLYIFVMSTEAVRLDESFDYESWIYSSFGCAYYGDMWSSDIDDIKDSYSPMYSGQLDNLTDYNLVCGWRVGILDLPDNIEPDELLLVGGSSAVEITYESGEEYTATPSSPISVGETDVNLVVTLIDGYVWGDDSQTITIDGNTIEGVISENTCTFTLNSGNVGSGGVLTWGLDFEIYVPPATDRHDFFTVYIPTNENMEVINNAIFLNGTETVDVMHYFSSYKKFFCIIPIDGYKQLKASNYDFGVTSPYTKSYTLNIDCGSIQIDETFKSVMDYTPFSRLTIFLPFIGFQELDVSMVMNNVLHVVYTVDVLSGRCLAKLFVVIEGNECCIAEYGGTIASDEVFSSSGQYNGSYELMTSMQLGDLQTYVLISNKEPLEGNVSEYEGYPTNEIIKVGDCTGYIKYSFINASGCSGTDAEKTEIENLLKSGINIEVVETPSEDTGNEDDGF</sequence>
<protein>
    <submittedName>
        <fullName evidence="1">Uncharacterized protein</fullName>
    </submittedName>
</protein>
<organism evidence="1">
    <name type="scientific">Podoviridae sp. ctKzN3</name>
    <dbReference type="NCBI Taxonomy" id="2826553"/>
    <lineage>
        <taxon>Viruses</taxon>
        <taxon>Duplodnaviria</taxon>
        <taxon>Heunggongvirae</taxon>
        <taxon>Uroviricota</taxon>
        <taxon>Caudoviricetes</taxon>
    </lineage>
</organism>
<proteinExistence type="predicted"/>